<dbReference type="Gene3D" id="1.10.10.10">
    <property type="entry name" value="Winged helix-like DNA-binding domain superfamily/Winged helix DNA-binding domain"/>
    <property type="match status" value="1"/>
</dbReference>
<sequence length="138" mass="15063">MVEERPIAWWVKRLDALLEEAVDAVVTGEGLTRRHWQLLHALAAGPADEAAVRAALPDAPGDADAVLTDLVARGWVGRPVADRAGLTPDGAAAHDRVARAVDRVRRHVADGLSRPEYERTILVLRRMVSNVERALGRE</sequence>
<dbReference type="Proteomes" id="UP000198589">
    <property type="component" value="Unassembled WGS sequence"/>
</dbReference>
<dbReference type="InterPro" id="IPR036390">
    <property type="entry name" value="WH_DNA-bd_sf"/>
</dbReference>
<dbReference type="AlphaFoldDB" id="A0A1I1ZJS9"/>
<dbReference type="InterPro" id="IPR036388">
    <property type="entry name" value="WH-like_DNA-bd_sf"/>
</dbReference>
<dbReference type="STRING" id="1798228.SAMN05216574_10382"/>
<evidence type="ECO:0008006" key="3">
    <source>
        <dbReference type="Google" id="ProtNLM"/>
    </source>
</evidence>
<proteinExistence type="predicted"/>
<dbReference type="SUPFAM" id="SSF46785">
    <property type="entry name" value="Winged helix' DNA-binding domain"/>
    <property type="match status" value="1"/>
</dbReference>
<evidence type="ECO:0000313" key="2">
    <source>
        <dbReference type="Proteomes" id="UP000198589"/>
    </source>
</evidence>
<dbReference type="RefSeq" id="WP_092195650.1">
    <property type="nucleotide sequence ID" value="NZ_FOND01000003.1"/>
</dbReference>
<keyword evidence="2" id="KW-1185">Reference proteome</keyword>
<organism evidence="1 2">
    <name type="scientific">Blastococcus tunisiensis</name>
    <dbReference type="NCBI Taxonomy" id="1798228"/>
    <lineage>
        <taxon>Bacteria</taxon>
        <taxon>Bacillati</taxon>
        <taxon>Actinomycetota</taxon>
        <taxon>Actinomycetes</taxon>
        <taxon>Geodermatophilales</taxon>
        <taxon>Geodermatophilaceae</taxon>
        <taxon>Blastococcus</taxon>
    </lineage>
</organism>
<gene>
    <name evidence="1" type="ORF">SAMN05216574_10382</name>
</gene>
<evidence type="ECO:0000313" key="1">
    <source>
        <dbReference type="EMBL" id="SFE31872.1"/>
    </source>
</evidence>
<dbReference type="EMBL" id="FOND01000003">
    <property type="protein sequence ID" value="SFE31872.1"/>
    <property type="molecule type" value="Genomic_DNA"/>
</dbReference>
<dbReference type="OrthoDB" id="3697068at2"/>
<protein>
    <recommendedName>
        <fullName evidence="3">DNA-binding transcriptional regulator, MarR family</fullName>
    </recommendedName>
</protein>
<reference evidence="2" key="1">
    <citation type="submission" date="2016-10" db="EMBL/GenBank/DDBJ databases">
        <authorList>
            <person name="Varghese N."/>
            <person name="Submissions S."/>
        </authorList>
    </citation>
    <scope>NUCLEOTIDE SEQUENCE [LARGE SCALE GENOMIC DNA]</scope>
    <source>
        <strain evidence="2">DSM 46838</strain>
    </source>
</reference>
<accession>A0A1I1ZJS9</accession>
<name>A0A1I1ZJS9_9ACTN</name>